<dbReference type="FunFam" id="1.20.1250.20:FF:000078">
    <property type="entry name" value="MFS maltose transporter, putative"/>
    <property type="match status" value="1"/>
</dbReference>
<dbReference type="Pfam" id="PF00083">
    <property type="entry name" value="Sugar_tr"/>
    <property type="match status" value="1"/>
</dbReference>
<evidence type="ECO:0000256" key="4">
    <source>
        <dbReference type="ARBA" id="ARBA00022989"/>
    </source>
</evidence>
<keyword evidence="5 7" id="KW-0472">Membrane</keyword>
<feature type="region of interest" description="Disordered" evidence="6">
    <location>
        <begin position="1"/>
        <end position="35"/>
    </location>
</feature>
<dbReference type="GO" id="GO:0005351">
    <property type="term" value="F:carbohydrate:proton symporter activity"/>
    <property type="evidence" value="ECO:0007669"/>
    <property type="project" value="TreeGrafter"/>
</dbReference>
<dbReference type="Gene3D" id="1.20.1250.20">
    <property type="entry name" value="MFS general substrate transporter like domains"/>
    <property type="match status" value="1"/>
</dbReference>
<dbReference type="InterPro" id="IPR020846">
    <property type="entry name" value="MFS_dom"/>
</dbReference>
<dbReference type="GO" id="GO:0016020">
    <property type="term" value="C:membrane"/>
    <property type="evidence" value="ECO:0007669"/>
    <property type="project" value="UniProtKB-SubCell"/>
</dbReference>
<evidence type="ECO:0000256" key="2">
    <source>
        <dbReference type="ARBA" id="ARBA00010992"/>
    </source>
</evidence>
<feature type="transmembrane region" description="Helical" evidence="7">
    <location>
        <begin position="342"/>
        <end position="362"/>
    </location>
</feature>
<proteinExistence type="inferred from homology"/>
<dbReference type="OrthoDB" id="6612291at2759"/>
<keyword evidence="3 7" id="KW-0812">Transmembrane</keyword>
<comment type="similarity">
    <text evidence="2">Belongs to the major facilitator superfamily. Sugar transporter (TC 2.A.1.1) family.</text>
</comment>
<dbReference type="PANTHER" id="PTHR48022:SF22">
    <property type="entry name" value="MAJOR FACILITATOR SUPERFAMILY (MFS) PROFILE DOMAIN-CONTAINING PROTEIN"/>
    <property type="match status" value="1"/>
</dbReference>
<evidence type="ECO:0000256" key="5">
    <source>
        <dbReference type="ARBA" id="ARBA00023136"/>
    </source>
</evidence>
<dbReference type="InterPro" id="IPR036259">
    <property type="entry name" value="MFS_trans_sf"/>
</dbReference>
<comment type="subcellular location">
    <subcellularLocation>
        <location evidence="1">Membrane</location>
        <topology evidence="1">Multi-pass membrane protein</topology>
    </subcellularLocation>
</comment>
<keyword evidence="10" id="KW-1185">Reference proteome</keyword>
<evidence type="ECO:0000256" key="3">
    <source>
        <dbReference type="ARBA" id="ARBA00022692"/>
    </source>
</evidence>
<feature type="compositionally biased region" description="Basic and acidic residues" evidence="6">
    <location>
        <begin position="1"/>
        <end position="15"/>
    </location>
</feature>
<evidence type="ECO:0000256" key="1">
    <source>
        <dbReference type="ARBA" id="ARBA00004141"/>
    </source>
</evidence>
<feature type="transmembrane region" description="Helical" evidence="7">
    <location>
        <begin position="371"/>
        <end position="392"/>
    </location>
</feature>
<dbReference type="InterPro" id="IPR005829">
    <property type="entry name" value="Sugar_transporter_CS"/>
</dbReference>
<evidence type="ECO:0000256" key="6">
    <source>
        <dbReference type="SAM" id="MobiDB-lite"/>
    </source>
</evidence>
<feature type="transmembrane region" description="Helical" evidence="7">
    <location>
        <begin position="50"/>
        <end position="67"/>
    </location>
</feature>
<dbReference type="SUPFAM" id="SSF103473">
    <property type="entry name" value="MFS general substrate transporter"/>
    <property type="match status" value="1"/>
</dbReference>
<evidence type="ECO:0000313" key="9">
    <source>
        <dbReference type="EMBL" id="KAJ5088248.1"/>
    </source>
</evidence>
<evidence type="ECO:0000313" key="10">
    <source>
        <dbReference type="Proteomes" id="UP001149165"/>
    </source>
</evidence>
<protein>
    <recommendedName>
        <fullName evidence="8">Major facilitator superfamily (MFS) profile domain-containing protein</fullName>
    </recommendedName>
</protein>
<feature type="transmembrane region" description="Helical" evidence="7">
    <location>
        <begin position="470"/>
        <end position="489"/>
    </location>
</feature>
<feature type="transmembrane region" description="Helical" evidence="7">
    <location>
        <begin position="189"/>
        <end position="212"/>
    </location>
</feature>
<accession>A0A9W9EUE6</accession>
<dbReference type="PROSITE" id="PS00216">
    <property type="entry name" value="SUGAR_TRANSPORT_1"/>
    <property type="match status" value="1"/>
</dbReference>
<keyword evidence="4 7" id="KW-1133">Transmembrane helix</keyword>
<dbReference type="PROSITE" id="PS50850">
    <property type="entry name" value="MFS"/>
    <property type="match status" value="1"/>
</dbReference>
<evidence type="ECO:0000256" key="7">
    <source>
        <dbReference type="SAM" id="Phobius"/>
    </source>
</evidence>
<dbReference type="PANTHER" id="PTHR48022">
    <property type="entry name" value="PLASTIDIC GLUCOSE TRANSPORTER 4"/>
    <property type="match status" value="1"/>
</dbReference>
<reference evidence="9" key="1">
    <citation type="submission" date="2022-11" db="EMBL/GenBank/DDBJ databases">
        <authorList>
            <person name="Petersen C."/>
        </authorList>
    </citation>
    <scope>NUCLEOTIDE SEQUENCE</scope>
    <source>
        <strain evidence="9">IBT 30069</strain>
    </source>
</reference>
<gene>
    <name evidence="9" type="ORF">N7456_011864</name>
</gene>
<feature type="transmembrane region" description="Helical" evidence="7">
    <location>
        <begin position="404"/>
        <end position="424"/>
    </location>
</feature>
<dbReference type="AlphaFoldDB" id="A0A9W9EUE6"/>
<feature type="transmembrane region" description="Helical" evidence="7">
    <location>
        <begin position="436"/>
        <end position="458"/>
    </location>
</feature>
<feature type="transmembrane region" description="Helical" evidence="7">
    <location>
        <begin position="218"/>
        <end position="241"/>
    </location>
</feature>
<sequence length="542" mass="59944">MPKANDADHIEHSLDDAAVTPPNANETRGRAIQQQEHNRGYWETLTKDPWLLFWIGVMLWTLIVRGFENQSSSSVISITEFKRRFGTKDESGAYFIATNWQSALNGGSNAAAIFGAWAASYFADIFGTKPVLLTACAINIVSVGIEYATTSIEMFFGGKVANFIAIGAFQNLCTAYVADISPLAIRASVIGFCNLSQCIGPFISAIMSYYTSSWDNDWSWKSIVCAQWGFAVIAFVGQIFMPESPVFLVRKGKIEAAQKVLGRLYSESHDAEGHFERIKLTLEEAETQKSATYLECFRGTNLRRTLIAMLVFSAEPMSGLGFVSNYGSLMYQYLGIGDRQSFLIQIGAQILSISGAIFSVFVSDFWGRRPMFIAGCISLTILLLCMGISGSVNTTAGITASVGFYTMYNFVFNAGVGSNVYAIAGEVPTSILRTKTLAVAISSEQAIYTMWSFVSPYIFNPGYGNLKAKIGFVFGGFMLGYIVLAFFFVPETRLRTYEELDELFMNKVPTRQFRGYVTVAERRAAEAYNVEHKILDAEREDV</sequence>
<name>A0A9W9EUE6_9EURO</name>
<feature type="transmembrane region" description="Helical" evidence="7">
    <location>
        <begin position="305"/>
        <end position="322"/>
    </location>
</feature>
<dbReference type="InterPro" id="IPR005828">
    <property type="entry name" value="MFS_sugar_transport-like"/>
</dbReference>
<dbReference type="Proteomes" id="UP001149165">
    <property type="component" value="Unassembled WGS sequence"/>
</dbReference>
<dbReference type="EMBL" id="JAPQKH010000007">
    <property type="protein sequence ID" value="KAJ5088248.1"/>
    <property type="molecule type" value="Genomic_DNA"/>
</dbReference>
<feature type="domain" description="Major facilitator superfamily (MFS) profile" evidence="8">
    <location>
        <begin position="54"/>
        <end position="493"/>
    </location>
</feature>
<dbReference type="InterPro" id="IPR050360">
    <property type="entry name" value="MFS_Sugar_Transporters"/>
</dbReference>
<comment type="caution">
    <text evidence="9">The sequence shown here is derived from an EMBL/GenBank/DDBJ whole genome shotgun (WGS) entry which is preliminary data.</text>
</comment>
<reference evidence="9" key="2">
    <citation type="journal article" date="2023" name="IMA Fungus">
        <title>Comparative genomic study of the Penicillium genus elucidates a diverse pangenome and 15 lateral gene transfer events.</title>
        <authorList>
            <person name="Petersen C."/>
            <person name="Sorensen T."/>
            <person name="Nielsen M.R."/>
            <person name="Sondergaard T.E."/>
            <person name="Sorensen J.L."/>
            <person name="Fitzpatrick D.A."/>
            <person name="Frisvad J.C."/>
            <person name="Nielsen K.L."/>
        </authorList>
    </citation>
    <scope>NUCLEOTIDE SEQUENCE</scope>
    <source>
        <strain evidence="9">IBT 30069</strain>
    </source>
</reference>
<evidence type="ECO:0000259" key="8">
    <source>
        <dbReference type="PROSITE" id="PS50850"/>
    </source>
</evidence>
<organism evidence="9 10">
    <name type="scientific">Penicillium angulare</name>
    <dbReference type="NCBI Taxonomy" id="116970"/>
    <lineage>
        <taxon>Eukaryota</taxon>
        <taxon>Fungi</taxon>
        <taxon>Dikarya</taxon>
        <taxon>Ascomycota</taxon>
        <taxon>Pezizomycotina</taxon>
        <taxon>Eurotiomycetes</taxon>
        <taxon>Eurotiomycetidae</taxon>
        <taxon>Eurotiales</taxon>
        <taxon>Aspergillaceae</taxon>
        <taxon>Penicillium</taxon>
    </lineage>
</organism>